<dbReference type="RefSeq" id="WP_301812607.1">
    <property type="nucleotide sequence ID" value="NZ_JAUJZH010000016.1"/>
</dbReference>
<dbReference type="EMBL" id="JAUKVY010000016">
    <property type="protein sequence ID" value="MDO1534845.1"/>
    <property type="molecule type" value="Genomic_DNA"/>
</dbReference>
<reference evidence="2" key="1">
    <citation type="submission" date="2023-06" db="EMBL/GenBank/DDBJ databases">
        <authorList>
            <person name="Jiang Y."/>
            <person name="Liu Q."/>
        </authorList>
    </citation>
    <scope>NUCLEOTIDE SEQUENCE</scope>
    <source>
        <strain evidence="2">CGMCC 1.12090</strain>
    </source>
</reference>
<keyword evidence="3" id="KW-1185">Reference proteome</keyword>
<evidence type="ECO:0000256" key="1">
    <source>
        <dbReference type="SAM" id="MobiDB-lite"/>
    </source>
</evidence>
<dbReference type="Proteomes" id="UP001169027">
    <property type="component" value="Unassembled WGS sequence"/>
</dbReference>
<evidence type="ECO:0000313" key="2">
    <source>
        <dbReference type="EMBL" id="MDO1534845.1"/>
    </source>
</evidence>
<evidence type="ECO:0000313" key="3">
    <source>
        <dbReference type="Proteomes" id="UP001169027"/>
    </source>
</evidence>
<name>A0ABT8S7R0_9BURK</name>
<sequence length="91" mass="9937">MKLVFETEGEISQCICVISRNAIEMCRLSTASPDSERGRSKVAEKARAWIAEFLSRETSGAAPQSLESVEAKASRPAPIQATAVRRPFRGL</sequence>
<protein>
    <submittedName>
        <fullName evidence="2">Uncharacterized protein</fullName>
    </submittedName>
</protein>
<feature type="compositionally biased region" description="Polar residues" evidence="1">
    <location>
        <begin position="58"/>
        <end position="67"/>
    </location>
</feature>
<organism evidence="2 3">
    <name type="scientific">Variovorax ginsengisoli</name>
    <dbReference type="NCBI Taxonomy" id="363844"/>
    <lineage>
        <taxon>Bacteria</taxon>
        <taxon>Pseudomonadati</taxon>
        <taxon>Pseudomonadota</taxon>
        <taxon>Betaproteobacteria</taxon>
        <taxon>Burkholderiales</taxon>
        <taxon>Comamonadaceae</taxon>
        <taxon>Variovorax</taxon>
    </lineage>
</organism>
<proteinExistence type="predicted"/>
<gene>
    <name evidence="2" type="ORF">Q2T77_21360</name>
</gene>
<accession>A0ABT8S7R0</accession>
<comment type="caution">
    <text evidence="2">The sequence shown here is derived from an EMBL/GenBank/DDBJ whole genome shotgun (WGS) entry which is preliminary data.</text>
</comment>
<feature type="region of interest" description="Disordered" evidence="1">
    <location>
        <begin position="58"/>
        <end position="91"/>
    </location>
</feature>